<dbReference type="AlphaFoldDB" id="A0A4Y2PTQ3"/>
<sequence>MLVLFETISTQIQISIADDTNDNNFYHHVLTEEDLVNKHESLRSCLTYDLEPDEYEMYPNKTVFVSAYNRTYEKAFYVLLSGDILRICAPPKPPLNLGLAILKKLSLVITCASLFFLFILAFLFIHSFILAISSV</sequence>
<dbReference type="OrthoDB" id="6466439at2759"/>
<evidence type="ECO:0000313" key="2">
    <source>
        <dbReference type="EMBL" id="GBN53627.1"/>
    </source>
</evidence>
<accession>A0A4Y2PTQ3</accession>
<keyword evidence="3" id="KW-1185">Reference proteome</keyword>
<feature type="transmembrane region" description="Helical" evidence="1">
    <location>
        <begin position="105"/>
        <end position="132"/>
    </location>
</feature>
<name>A0A4Y2PTQ3_ARAVE</name>
<comment type="caution">
    <text evidence="2">The sequence shown here is derived from an EMBL/GenBank/DDBJ whole genome shotgun (WGS) entry which is preliminary data.</text>
</comment>
<reference evidence="2 3" key="1">
    <citation type="journal article" date="2019" name="Sci. Rep.">
        <title>Orb-weaving spider Araneus ventricosus genome elucidates the spidroin gene catalogue.</title>
        <authorList>
            <person name="Kono N."/>
            <person name="Nakamura H."/>
            <person name="Ohtoshi R."/>
            <person name="Moran D.A.P."/>
            <person name="Shinohara A."/>
            <person name="Yoshida Y."/>
            <person name="Fujiwara M."/>
            <person name="Mori M."/>
            <person name="Tomita M."/>
            <person name="Arakawa K."/>
        </authorList>
    </citation>
    <scope>NUCLEOTIDE SEQUENCE [LARGE SCALE GENOMIC DNA]</scope>
</reference>
<keyword evidence="1" id="KW-0812">Transmembrane</keyword>
<gene>
    <name evidence="2" type="ORF">AVEN_183746_1</name>
</gene>
<dbReference type="Proteomes" id="UP000499080">
    <property type="component" value="Unassembled WGS sequence"/>
</dbReference>
<evidence type="ECO:0000256" key="1">
    <source>
        <dbReference type="SAM" id="Phobius"/>
    </source>
</evidence>
<organism evidence="2 3">
    <name type="scientific">Araneus ventricosus</name>
    <name type="common">Orbweaver spider</name>
    <name type="synonym">Epeira ventricosa</name>
    <dbReference type="NCBI Taxonomy" id="182803"/>
    <lineage>
        <taxon>Eukaryota</taxon>
        <taxon>Metazoa</taxon>
        <taxon>Ecdysozoa</taxon>
        <taxon>Arthropoda</taxon>
        <taxon>Chelicerata</taxon>
        <taxon>Arachnida</taxon>
        <taxon>Araneae</taxon>
        <taxon>Araneomorphae</taxon>
        <taxon>Entelegynae</taxon>
        <taxon>Araneoidea</taxon>
        <taxon>Araneidae</taxon>
        <taxon>Araneus</taxon>
    </lineage>
</organism>
<evidence type="ECO:0000313" key="3">
    <source>
        <dbReference type="Proteomes" id="UP000499080"/>
    </source>
</evidence>
<proteinExistence type="predicted"/>
<protein>
    <submittedName>
        <fullName evidence="2">Uncharacterized protein</fullName>
    </submittedName>
</protein>
<dbReference type="EMBL" id="BGPR01011922">
    <property type="protein sequence ID" value="GBN53627.1"/>
    <property type="molecule type" value="Genomic_DNA"/>
</dbReference>
<keyword evidence="1" id="KW-1133">Transmembrane helix</keyword>
<keyword evidence="1" id="KW-0472">Membrane</keyword>